<dbReference type="PIRSF" id="PIRSF000349">
    <property type="entry name" value="SODismutase"/>
    <property type="match status" value="1"/>
</dbReference>
<evidence type="ECO:0000256" key="3">
    <source>
        <dbReference type="ARBA" id="ARBA00022723"/>
    </source>
</evidence>
<dbReference type="EMBL" id="VIAE01000001">
    <property type="protein sequence ID" value="TVY12459.1"/>
    <property type="molecule type" value="Genomic_DNA"/>
</dbReference>
<feature type="domain" description="Manganese/iron superoxide dismutase N-terminal" evidence="7">
    <location>
        <begin position="4"/>
        <end position="89"/>
    </location>
</feature>
<accession>A0A559KK18</accession>
<dbReference type="InterPro" id="IPR036324">
    <property type="entry name" value="Mn/Fe_SOD_N_sf"/>
</dbReference>
<sequence length="210" mass="24983">MKIYQLPKLNYNYDALEPFIDKKTMEIHYLKHHQNYTDNLNSALSKYPQLIYDLDFLLKNLSLIPEDIRILVRNNGGGYFNHTFFWKILKLSNSNDYDETIQLKKLVKENFGNLENFKNQFLLQAKNLFGSGWTWLILDFKNQLKIVVTSNQDTPLDEGHPLLAIDLWEHSYYLSYQNRRVDYIEAFYNVINWNQVDKNLQEALISNSAF</sequence>
<name>A0A559KK18_9MOLU</name>
<feature type="binding site" evidence="5">
    <location>
        <position position="166"/>
    </location>
    <ligand>
        <name>Mn(2+)</name>
        <dbReference type="ChEBI" id="CHEBI:29035"/>
    </ligand>
</feature>
<keyword evidence="4 6" id="KW-0560">Oxidoreductase</keyword>
<evidence type="ECO:0000256" key="1">
    <source>
        <dbReference type="ARBA" id="ARBA00008714"/>
    </source>
</evidence>
<proteinExistence type="inferred from homology"/>
<feature type="binding site" evidence="5">
    <location>
        <position position="28"/>
    </location>
    <ligand>
        <name>Mn(2+)</name>
        <dbReference type="ChEBI" id="CHEBI:29035"/>
    </ligand>
</feature>
<dbReference type="PROSITE" id="PS00088">
    <property type="entry name" value="SOD_MN"/>
    <property type="match status" value="1"/>
</dbReference>
<evidence type="ECO:0000256" key="2">
    <source>
        <dbReference type="ARBA" id="ARBA00012682"/>
    </source>
</evidence>
<feature type="binding site" evidence="5">
    <location>
        <position position="82"/>
    </location>
    <ligand>
        <name>Mn(2+)</name>
        <dbReference type="ChEBI" id="CHEBI:29035"/>
    </ligand>
</feature>
<gene>
    <name evidence="9" type="primary">sodA</name>
    <name evidence="9" type="ORF">MDPP_0075</name>
</gene>
<keyword evidence="3 5" id="KW-0479">Metal-binding</keyword>
<dbReference type="InterPro" id="IPR019832">
    <property type="entry name" value="Mn/Fe_SOD_C"/>
</dbReference>
<comment type="similarity">
    <text evidence="1 6">Belongs to the iron/manganese superoxide dismutase family.</text>
</comment>
<dbReference type="GO" id="GO:0005737">
    <property type="term" value="C:cytoplasm"/>
    <property type="evidence" value="ECO:0007669"/>
    <property type="project" value="TreeGrafter"/>
</dbReference>
<dbReference type="GO" id="GO:0004784">
    <property type="term" value="F:superoxide dismutase activity"/>
    <property type="evidence" value="ECO:0007669"/>
    <property type="project" value="UniProtKB-EC"/>
</dbReference>
<dbReference type="SUPFAM" id="SSF54719">
    <property type="entry name" value="Fe,Mn superoxide dismutase (SOD), C-terminal domain"/>
    <property type="match status" value="1"/>
</dbReference>
<reference evidence="9 10" key="1">
    <citation type="submission" date="2019-06" db="EMBL/GenBank/DDBJ databases">
        <title>Draft Genome Sequence of Candidatus Phytoplasma pini-Related Strain MDPP: A Resource for Comparative Genomics of Gymnosperm-infecting Phytoplasmas.</title>
        <authorList>
            <person name="Cai W."/>
            <person name="Costanzo S."/>
            <person name="Shao J."/>
            <person name="Zhao Y."/>
            <person name="Davis R."/>
        </authorList>
    </citation>
    <scope>NUCLEOTIDE SEQUENCE [LARGE SCALE GENOMIC DNA]</scope>
    <source>
        <strain evidence="9 10">MDPP</strain>
    </source>
</reference>
<dbReference type="PANTHER" id="PTHR43595:SF2">
    <property type="entry name" value="SMALL RIBOSOMAL SUBUNIT PROTEIN MS42"/>
    <property type="match status" value="1"/>
</dbReference>
<evidence type="ECO:0000259" key="7">
    <source>
        <dbReference type="Pfam" id="PF00081"/>
    </source>
</evidence>
<feature type="domain" description="Manganese/iron superoxide dismutase C-terminal" evidence="8">
    <location>
        <begin position="102"/>
        <end position="198"/>
    </location>
</feature>
<comment type="function">
    <text evidence="6">Destroys radicals which are normally produced within the cells and which are toxic to biological systems.</text>
</comment>
<keyword evidence="10" id="KW-1185">Reference proteome</keyword>
<dbReference type="RefSeq" id="WP_144658226.1">
    <property type="nucleotide sequence ID" value="NZ_VIAE01000001.1"/>
</dbReference>
<evidence type="ECO:0000256" key="6">
    <source>
        <dbReference type="RuleBase" id="RU000414"/>
    </source>
</evidence>
<organism evidence="9 10">
    <name type="scientific">Candidatus Phytoplasma pini</name>
    <dbReference type="NCBI Taxonomy" id="267362"/>
    <lineage>
        <taxon>Bacteria</taxon>
        <taxon>Bacillati</taxon>
        <taxon>Mycoplasmatota</taxon>
        <taxon>Mollicutes</taxon>
        <taxon>Acholeplasmatales</taxon>
        <taxon>Acholeplasmataceae</taxon>
        <taxon>Candidatus Phytoplasma</taxon>
    </lineage>
</organism>
<protein>
    <recommendedName>
        <fullName evidence="2 6">Superoxide dismutase</fullName>
        <ecNumber evidence="2 6">1.15.1.1</ecNumber>
    </recommendedName>
</protein>
<feature type="binding site" evidence="5">
    <location>
        <position position="170"/>
    </location>
    <ligand>
        <name>Mn(2+)</name>
        <dbReference type="ChEBI" id="CHEBI:29035"/>
    </ligand>
</feature>
<comment type="caution">
    <text evidence="9">The sequence shown here is derived from an EMBL/GenBank/DDBJ whole genome shotgun (WGS) entry which is preliminary data.</text>
</comment>
<evidence type="ECO:0000256" key="5">
    <source>
        <dbReference type="PIRSR" id="PIRSR000349-1"/>
    </source>
</evidence>
<evidence type="ECO:0000313" key="9">
    <source>
        <dbReference type="EMBL" id="TVY12459.1"/>
    </source>
</evidence>
<dbReference type="Pfam" id="PF02777">
    <property type="entry name" value="Sod_Fe_C"/>
    <property type="match status" value="1"/>
</dbReference>
<evidence type="ECO:0000256" key="4">
    <source>
        <dbReference type="ARBA" id="ARBA00023002"/>
    </source>
</evidence>
<dbReference type="Proteomes" id="UP000320078">
    <property type="component" value="Unassembled WGS sequence"/>
</dbReference>
<dbReference type="AlphaFoldDB" id="A0A559KK18"/>
<dbReference type="PRINTS" id="PR01703">
    <property type="entry name" value="MNSODISMTASE"/>
</dbReference>
<dbReference type="InterPro" id="IPR001189">
    <property type="entry name" value="Mn/Fe_SOD"/>
</dbReference>
<dbReference type="InterPro" id="IPR036314">
    <property type="entry name" value="SOD_C_sf"/>
</dbReference>
<dbReference type="Gene3D" id="1.10.287.990">
    <property type="entry name" value="Fe,Mn superoxide dismutase (SOD) domain"/>
    <property type="match status" value="1"/>
</dbReference>
<comment type="catalytic activity">
    <reaction evidence="6">
        <text>2 superoxide + 2 H(+) = H2O2 + O2</text>
        <dbReference type="Rhea" id="RHEA:20696"/>
        <dbReference type="ChEBI" id="CHEBI:15378"/>
        <dbReference type="ChEBI" id="CHEBI:15379"/>
        <dbReference type="ChEBI" id="CHEBI:16240"/>
        <dbReference type="ChEBI" id="CHEBI:18421"/>
        <dbReference type="EC" id="1.15.1.1"/>
    </reaction>
</comment>
<dbReference type="InterPro" id="IPR019831">
    <property type="entry name" value="Mn/Fe_SOD_N"/>
</dbReference>
<evidence type="ECO:0000259" key="8">
    <source>
        <dbReference type="Pfam" id="PF02777"/>
    </source>
</evidence>
<dbReference type="PANTHER" id="PTHR43595">
    <property type="entry name" value="37S RIBOSOMAL PROTEIN S26, MITOCHONDRIAL"/>
    <property type="match status" value="1"/>
</dbReference>
<dbReference type="Pfam" id="PF00081">
    <property type="entry name" value="Sod_Fe_N"/>
    <property type="match status" value="1"/>
</dbReference>
<dbReference type="InterPro" id="IPR019833">
    <property type="entry name" value="Mn/Fe_SOD_BS"/>
</dbReference>
<dbReference type="OrthoDB" id="9803125at2"/>
<dbReference type="Gene3D" id="3.55.40.20">
    <property type="entry name" value="Iron/manganese superoxide dismutase, C-terminal domain"/>
    <property type="match status" value="1"/>
</dbReference>
<dbReference type="SUPFAM" id="SSF46609">
    <property type="entry name" value="Fe,Mn superoxide dismutase (SOD), N-terminal domain"/>
    <property type="match status" value="1"/>
</dbReference>
<dbReference type="EC" id="1.15.1.1" evidence="2 6"/>
<dbReference type="GO" id="GO:0046872">
    <property type="term" value="F:metal ion binding"/>
    <property type="evidence" value="ECO:0007669"/>
    <property type="project" value="UniProtKB-KW"/>
</dbReference>
<evidence type="ECO:0000313" key="10">
    <source>
        <dbReference type="Proteomes" id="UP000320078"/>
    </source>
</evidence>